<evidence type="ECO:0000313" key="2">
    <source>
        <dbReference type="Proteomes" id="UP000186471"/>
    </source>
</evidence>
<organism evidence="1 2">
    <name type="scientific">Actinomyces oris</name>
    <dbReference type="NCBI Taxonomy" id="544580"/>
    <lineage>
        <taxon>Bacteria</taxon>
        <taxon>Bacillati</taxon>
        <taxon>Actinomycetota</taxon>
        <taxon>Actinomycetes</taxon>
        <taxon>Actinomycetales</taxon>
        <taxon>Actinomycetaceae</taxon>
        <taxon>Actinomyces</taxon>
    </lineage>
</organism>
<dbReference type="InterPro" id="IPR046040">
    <property type="entry name" value="DUF5998"/>
</dbReference>
<dbReference type="AlphaFoldDB" id="A0A1Q8VG22"/>
<dbReference type="EMBL" id="MSKK01000019">
    <property type="protein sequence ID" value="OLO47043.1"/>
    <property type="molecule type" value="Genomic_DNA"/>
</dbReference>
<dbReference type="OrthoDB" id="3725224at2"/>
<accession>A0A1Q8VG22</accession>
<proteinExistence type="predicted"/>
<evidence type="ECO:0000313" key="1">
    <source>
        <dbReference type="EMBL" id="OLO47043.1"/>
    </source>
</evidence>
<comment type="caution">
    <text evidence="1">The sequence shown here is derived from an EMBL/GenBank/DDBJ whole genome shotgun (WGS) entry which is preliminary data.</text>
</comment>
<dbReference type="Pfam" id="PF19461">
    <property type="entry name" value="DUF5998"/>
    <property type="match status" value="1"/>
</dbReference>
<evidence type="ECO:0008006" key="3">
    <source>
        <dbReference type="Google" id="ProtNLM"/>
    </source>
</evidence>
<sequence length="181" mass="19025">MVQQVELAGYYPELVLDTLRLAASEEEILSGMVQAETTFAEAVHRHLTVLALTPSRLIIVHVDDTPRDDGSPGALATSEAVPLSRIRSMALTRGVADPARGGGTLTEMTIAISWGSVRRIDMEPATCGDPDCQADHGMTGVSVPDDVVIRVAAGVEGADALARTETFAGRLSQMAARAASL</sequence>
<dbReference type="Proteomes" id="UP000186471">
    <property type="component" value="Unassembled WGS sequence"/>
</dbReference>
<gene>
    <name evidence="1" type="ORF">BKH31_05550</name>
</gene>
<protein>
    <recommendedName>
        <fullName evidence="3">Phosphodiesterase</fullName>
    </recommendedName>
</protein>
<name>A0A1Q8VG22_9ACTO</name>
<reference evidence="1 2" key="1">
    <citation type="submission" date="2016-12" db="EMBL/GenBank/DDBJ databases">
        <title>Genomic comparison of strains in the 'Actinomyces naeslundii' group.</title>
        <authorList>
            <person name="Mughal S.R."/>
            <person name="Do T."/>
            <person name="Gilbert S.C."/>
            <person name="Witherden E.A."/>
            <person name="Didelot X."/>
            <person name="Beighton D."/>
        </authorList>
    </citation>
    <scope>NUCLEOTIDE SEQUENCE [LARGE SCALE GENOMIC DNA]</scope>
    <source>
        <strain evidence="1 2">R21091</strain>
    </source>
</reference>